<feature type="binding site" evidence="11">
    <location>
        <position position="116"/>
    </location>
    <ligand>
        <name>Zn(2+)</name>
        <dbReference type="ChEBI" id="CHEBI:29105"/>
    </ligand>
</feature>
<comment type="similarity">
    <text evidence="2">Belongs to the p53 family.</text>
</comment>
<keyword evidence="8" id="KW-0010">Activator</keyword>
<dbReference type="EMBL" id="LJIG01022835">
    <property type="protein sequence ID" value="KRT78469.1"/>
    <property type="molecule type" value="Genomic_DNA"/>
</dbReference>
<evidence type="ECO:0000256" key="2">
    <source>
        <dbReference type="ARBA" id="ARBA00006167"/>
    </source>
</evidence>
<dbReference type="Proteomes" id="UP000051574">
    <property type="component" value="Unassembled WGS sequence"/>
</dbReference>
<gene>
    <name evidence="15" type="ORF">AMK59_7668</name>
</gene>
<evidence type="ECO:0000256" key="8">
    <source>
        <dbReference type="ARBA" id="ARBA00023159"/>
    </source>
</evidence>
<dbReference type="AlphaFoldDB" id="A0A0T6AUA4"/>
<dbReference type="Pfam" id="PF00870">
    <property type="entry name" value="P53"/>
    <property type="match status" value="1"/>
</dbReference>
<comment type="caution">
    <text evidence="15">The sequence shown here is derived from an EMBL/GenBank/DDBJ whole genome shotgun (WGS) entry which is preliminary data.</text>
</comment>
<dbReference type="GO" id="GO:0005634">
    <property type="term" value="C:nucleus"/>
    <property type="evidence" value="ECO:0007669"/>
    <property type="project" value="UniProtKB-SubCell"/>
</dbReference>
<comment type="cofactor">
    <cofactor evidence="11">
        <name>Zn(2+)</name>
        <dbReference type="ChEBI" id="CHEBI:29105"/>
    </cofactor>
    <text evidence="11">Binds 1 zinc ion per subunit.</text>
</comment>
<name>A0A0T6AUA4_9SCAR</name>
<feature type="binding site" evidence="11">
    <location>
        <position position="48"/>
    </location>
    <ligand>
        <name>Zn(2+)</name>
        <dbReference type="ChEBI" id="CHEBI:29105"/>
    </ligand>
</feature>
<dbReference type="InterPro" id="IPR012346">
    <property type="entry name" value="p53/RUNT-type_TF_DNA-bd_sf"/>
</dbReference>
<dbReference type="OrthoDB" id="5915660at2759"/>
<feature type="cross-link" description="Glycyl lysine isopeptide (Lys-Gly) (interchain with G-Cter in ubiquitin)" evidence="12">
    <location>
        <position position="165"/>
    </location>
</feature>
<evidence type="ECO:0000313" key="16">
    <source>
        <dbReference type="Proteomes" id="UP000051574"/>
    </source>
</evidence>
<evidence type="ECO:0000256" key="6">
    <source>
        <dbReference type="ARBA" id="ARBA00023015"/>
    </source>
</evidence>
<keyword evidence="4 11" id="KW-0479">Metal-binding</keyword>
<evidence type="ECO:0000256" key="12">
    <source>
        <dbReference type="PIRSR" id="PIRSR602117-3"/>
    </source>
</evidence>
<keyword evidence="16" id="KW-1185">Reference proteome</keyword>
<evidence type="ECO:0000256" key="1">
    <source>
        <dbReference type="ARBA" id="ARBA00004123"/>
    </source>
</evidence>
<dbReference type="SUPFAM" id="SSF49417">
    <property type="entry name" value="p53-like transcription factors"/>
    <property type="match status" value="1"/>
</dbReference>
<feature type="binding site" evidence="11">
    <location>
        <position position="51"/>
    </location>
    <ligand>
        <name>Zn(2+)</name>
        <dbReference type="ChEBI" id="CHEBI:29105"/>
    </ligand>
</feature>
<dbReference type="GO" id="GO:0000978">
    <property type="term" value="F:RNA polymerase II cis-regulatory region sequence-specific DNA binding"/>
    <property type="evidence" value="ECO:0007669"/>
    <property type="project" value="TreeGrafter"/>
</dbReference>
<evidence type="ECO:0000256" key="5">
    <source>
        <dbReference type="ARBA" id="ARBA00022833"/>
    </source>
</evidence>
<dbReference type="PRINTS" id="PR00386">
    <property type="entry name" value="P53SUPPRESSR"/>
</dbReference>
<evidence type="ECO:0000259" key="14">
    <source>
        <dbReference type="Pfam" id="PF00870"/>
    </source>
</evidence>
<proteinExistence type="inferred from homology"/>
<feature type="domain" description="p53 DNA-binding" evidence="14">
    <location>
        <begin position="2"/>
        <end position="162"/>
    </location>
</feature>
<keyword evidence="9" id="KW-0804">Transcription</keyword>
<keyword evidence="3" id="KW-0053">Apoptosis</keyword>
<reference evidence="15 16" key="1">
    <citation type="submission" date="2015-09" db="EMBL/GenBank/DDBJ databases">
        <title>Draft genome of the scarab beetle Oryctes borbonicus.</title>
        <authorList>
            <person name="Meyer J.M."/>
            <person name="Markov G.V."/>
            <person name="Baskaran P."/>
            <person name="Herrmann M."/>
            <person name="Sommer R.J."/>
            <person name="Roedelsperger C."/>
        </authorList>
    </citation>
    <scope>NUCLEOTIDE SEQUENCE [LARGE SCALE GENOMIC DNA]</scope>
    <source>
        <strain evidence="15">OB123</strain>
        <tissue evidence="15">Whole animal</tissue>
    </source>
</reference>
<dbReference type="GO" id="GO:0046872">
    <property type="term" value="F:metal ion binding"/>
    <property type="evidence" value="ECO:0007669"/>
    <property type="project" value="UniProtKB-KW"/>
</dbReference>
<dbReference type="CDD" id="cd08367">
    <property type="entry name" value="P53"/>
    <property type="match status" value="1"/>
</dbReference>
<evidence type="ECO:0000313" key="15">
    <source>
        <dbReference type="EMBL" id="KRT78469.1"/>
    </source>
</evidence>
<dbReference type="InterPro" id="IPR008967">
    <property type="entry name" value="p53-like_TF_DNA-bd_sf"/>
</dbReference>
<keyword evidence="5 11" id="KW-0862">Zinc</keyword>
<evidence type="ECO:0000256" key="9">
    <source>
        <dbReference type="ARBA" id="ARBA00023163"/>
    </source>
</evidence>
<dbReference type="InterPro" id="IPR002117">
    <property type="entry name" value="p53_tumour_suppressor"/>
</dbReference>
<feature type="binding site" evidence="11">
    <location>
        <position position="112"/>
    </location>
    <ligand>
        <name>Zn(2+)</name>
        <dbReference type="ChEBI" id="CHEBI:29105"/>
    </ligand>
</feature>
<dbReference type="InterPro" id="IPR011615">
    <property type="entry name" value="p53_DNA-bd"/>
</dbReference>
<organism evidence="15 16">
    <name type="scientific">Oryctes borbonicus</name>
    <dbReference type="NCBI Taxonomy" id="1629725"/>
    <lineage>
        <taxon>Eukaryota</taxon>
        <taxon>Metazoa</taxon>
        <taxon>Ecdysozoa</taxon>
        <taxon>Arthropoda</taxon>
        <taxon>Hexapoda</taxon>
        <taxon>Insecta</taxon>
        <taxon>Pterygota</taxon>
        <taxon>Neoptera</taxon>
        <taxon>Endopterygota</taxon>
        <taxon>Coleoptera</taxon>
        <taxon>Polyphaga</taxon>
        <taxon>Scarabaeiformia</taxon>
        <taxon>Scarabaeidae</taxon>
        <taxon>Dynastinae</taxon>
        <taxon>Oryctes</taxon>
    </lineage>
</organism>
<evidence type="ECO:0000256" key="13">
    <source>
        <dbReference type="SAM" id="MobiDB-lite"/>
    </source>
</evidence>
<protein>
    <recommendedName>
        <fullName evidence="14">p53 DNA-binding domain-containing protein</fullName>
    </recommendedName>
</protein>
<keyword evidence="7" id="KW-0238">DNA-binding</keyword>
<evidence type="ECO:0000256" key="3">
    <source>
        <dbReference type="ARBA" id="ARBA00022703"/>
    </source>
</evidence>
<accession>A0A0T6AUA4</accession>
<sequence>MLNKVFTVNQRNFTIDFMCNNESCKDFFIRAMPIYSSAQDASKPVQCCIQHRLSTERYNQGRTKLATYHILRSIHNHAQYTGGRERHLSVVVPLGTPQAGMDIVRSTFFFVCKNSCATGINRRAVDLIFTLEDNVGNILGRRKISVRVCSCPKRDKMKEEEEYLKNSGQPAQRGKKRKYVPKKPSSLSDPNDNKVYPINIEVVGKRNCKAVLNYARSLMATEVVDRDGEEPFNRCFNVLTNNLRNHDLS</sequence>
<dbReference type="PANTHER" id="PTHR11447">
    <property type="entry name" value="CELLULAR TUMOR ANTIGEN P53"/>
    <property type="match status" value="1"/>
</dbReference>
<dbReference type="GO" id="GO:0000981">
    <property type="term" value="F:DNA-binding transcription factor activity, RNA polymerase II-specific"/>
    <property type="evidence" value="ECO:0007669"/>
    <property type="project" value="TreeGrafter"/>
</dbReference>
<evidence type="ECO:0000256" key="4">
    <source>
        <dbReference type="ARBA" id="ARBA00022723"/>
    </source>
</evidence>
<evidence type="ECO:0000256" key="7">
    <source>
        <dbReference type="ARBA" id="ARBA00023125"/>
    </source>
</evidence>
<feature type="region of interest" description="Disordered" evidence="13">
    <location>
        <begin position="160"/>
        <end position="191"/>
    </location>
</feature>
<evidence type="ECO:0000256" key="11">
    <source>
        <dbReference type="PIRSR" id="PIRSR602117-1"/>
    </source>
</evidence>
<comment type="subcellular location">
    <subcellularLocation>
        <location evidence="1">Nucleus</location>
    </subcellularLocation>
</comment>
<dbReference type="PANTHER" id="PTHR11447:SF16">
    <property type="entry name" value="P53 PROTEIN LONG FORM VARIANT 1"/>
    <property type="match status" value="1"/>
</dbReference>
<keyword evidence="10" id="KW-0539">Nucleus</keyword>
<keyword evidence="6" id="KW-0805">Transcription regulation</keyword>
<evidence type="ECO:0000256" key="10">
    <source>
        <dbReference type="ARBA" id="ARBA00023242"/>
    </source>
</evidence>
<dbReference type="Gene3D" id="2.60.40.720">
    <property type="match status" value="1"/>
</dbReference>
<dbReference type="GO" id="GO:0006915">
    <property type="term" value="P:apoptotic process"/>
    <property type="evidence" value="ECO:0007669"/>
    <property type="project" value="UniProtKB-KW"/>
</dbReference>